<feature type="transmembrane region" description="Helical" evidence="6">
    <location>
        <begin position="87"/>
        <end position="107"/>
    </location>
</feature>
<feature type="transmembrane region" description="Helical" evidence="6">
    <location>
        <begin position="376"/>
        <end position="394"/>
    </location>
</feature>
<organism evidence="8 9">
    <name type="scientific">Moniliophthora roreri</name>
    <name type="common">Frosty pod rot fungus</name>
    <name type="synonym">Monilia roreri</name>
    <dbReference type="NCBI Taxonomy" id="221103"/>
    <lineage>
        <taxon>Eukaryota</taxon>
        <taxon>Fungi</taxon>
        <taxon>Dikarya</taxon>
        <taxon>Basidiomycota</taxon>
        <taxon>Agaricomycotina</taxon>
        <taxon>Agaricomycetes</taxon>
        <taxon>Agaricomycetidae</taxon>
        <taxon>Agaricales</taxon>
        <taxon>Marasmiineae</taxon>
        <taxon>Marasmiaceae</taxon>
        <taxon>Moniliophthora</taxon>
    </lineage>
</organism>
<gene>
    <name evidence="8" type="ORF">WG66_11859</name>
</gene>
<evidence type="ECO:0000313" key="9">
    <source>
        <dbReference type="Proteomes" id="UP000054988"/>
    </source>
</evidence>
<dbReference type="InterPro" id="IPR004342">
    <property type="entry name" value="EXS_C"/>
</dbReference>
<keyword evidence="4 6" id="KW-0472">Membrane</keyword>
<dbReference type="AlphaFoldDB" id="A0A0W0FH64"/>
<evidence type="ECO:0000256" key="6">
    <source>
        <dbReference type="SAM" id="Phobius"/>
    </source>
</evidence>
<evidence type="ECO:0000256" key="2">
    <source>
        <dbReference type="ARBA" id="ARBA00022692"/>
    </source>
</evidence>
<feature type="transmembrane region" description="Helical" evidence="6">
    <location>
        <begin position="119"/>
        <end position="142"/>
    </location>
</feature>
<comment type="caution">
    <text evidence="8">The sequence shown here is derived from an EMBL/GenBank/DDBJ whole genome shotgun (WGS) entry which is preliminary data.</text>
</comment>
<dbReference type="eggNOG" id="KOG1162">
    <property type="taxonomic scope" value="Eukaryota"/>
</dbReference>
<comment type="subcellular location">
    <subcellularLocation>
        <location evidence="1">Membrane</location>
        <topology evidence="1">Multi-pass membrane protein</topology>
    </subcellularLocation>
</comment>
<evidence type="ECO:0000256" key="5">
    <source>
        <dbReference type="SAM" id="MobiDB-lite"/>
    </source>
</evidence>
<feature type="region of interest" description="Disordered" evidence="5">
    <location>
        <begin position="444"/>
        <end position="472"/>
    </location>
</feature>
<dbReference type="PROSITE" id="PS51380">
    <property type="entry name" value="EXS"/>
    <property type="match status" value="1"/>
</dbReference>
<name>A0A0W0FH64_MONRR</name>
<proteinExistence type="predicted"/>
<dbReference type="EMBL" id="LATX01001986">
    <property type="protein sequence ID" value="KTB35694.1"/>
    <property type="molecule type" value="Genomic_DNA"/>
</dbReference>
<dbReference type="Proteomes" id="UP000054988">
    <property type="component" value="Unassembled WGS sequence"/>
</dbReference>
<evidence type="ECO:0000256" key="3">
    <source>
        <dbReference type="ARBA" id="ARBA00022989"/>
    </source>
</evidence>
<evidence type="ECO:0000256" key="4">
    <source>
        <dbReference type="ARBA" id="ARBA00023136"/>
    </source>
</evidence>
<dbReference type="PANTHER" id="PTHR10783:SF46">
    <property type="entry name" value="PROTEIN ERD1 HOMOLOG 2"/>
    <property type="match status" value="1"/>
</dbReference>
<keyword evidence="2 6" id="KW-0812">Transmembrane</keyword>
<dbReference type="Pfam" id="PF03124">
    <property type="entry name" value="EXS"/>
    <property type="match status" value="1"/>
</dbReference>
<reference evidence="8 9" key="1">
    <citation type="submission" date="2015-12" db="EMBL/GenBank/DDBJ databases">
        <title>Draft genome sequence of Moniliophthora roreri, the causal agent of frosty pod rot of cacao.</title>
        <authorList>
            <person name="Aime M.C."/>
            <person name="Diaz-Valderrama J.R."/>
            <person name="Kijpornyongpan T."/>
            <person name="Phillips-Mora W."/>
        </authorList>
    </citation>
    <scope>NUCLEOTIDE SEQUENCE [LARGE SCALE GENOMIC DNA]</scope>
    <source>
        <strain evidence="8 9">MCA 2952</strain>
    </source>
</reference>
<feature type="transmembrane region" description="Helical" evidence="6">
    <location>
        <begin position="12"/>
        <end position="34"/>
    </location>
</feature>
<sequence length="472" mass="54390">MSEPNYDNQIPYSVFFPLPYRVLFLVGLGVVGWATNLHGLDMLDVDAHAVLELRSNDYFSLPRASPRQRHDSFRTFQTDSSLHYKNVYRIAAGYCLWVSATWLIYAYCTQGDPSLADSYGYLPGIATLFTIFILLCPFHIFYRHERDKFLHGLRRCLFITMNSPVYFADVVFADIFTSFAKVLGDVLLSLRMLLPGNSMLIAPVDHGLTRWVAPTIMSLPYLVRFRQCIVEWSSQDNESNRPLFNAIKYATAFPVIYLSAAQRIVESDILKDKGSEAAGEAWHGEHPLFRLWLLSAAVNSLYSYWWDVTNDWGLDLLRPKNETSAERVLPRRLVLPHLHSGTSLLRTDQVDNHIPGNGFSHTTYQRERYPYGLRQTLLYPLPVYPLMIFLNFVLRMTWSIKLSVHLHSKSDESIALFMVEVAEIFRRWMWVFLRVEWEATKKMTEGSGRPKYEGNTTGDEPDYELIPTPGAD</sequence>
<dbReference type="GO" id="GO:0005737">
    <property type="term" value="C:cytoplasm"/>
    <property type="evidence" value="ECO:0007669"/>
    <property type="project" value="TreeGrafter"/>
</dbReference>
<keyword evidence="3 6" id="KW-1133">Transmembrane helix</keyword>
<dbReference type="PANTHER" id="PTHR10783">
    <property type="entry name" value="XENOTROPIC AND POLYTROPIC RETROVIRUS RECEPTOR 1-RELATED"/>
    <property type="match status" value="1"/>
</dbReference>
<evidence type="ECO:0000313" key="8">
    <source>
        <dbReference type="EMBL" id="KTB35694.1"/>
    </source>
</evidence>
<evidence type="ECO:0000259" key="7">
    <source>
        <dbReference type="PROSITE" id="PS51380"/>
    </source>
</evidence>
<dbReference type="GO" id="GO:0016020">
    <property type="term" value="C:membrane"/>
    <property type="evidence" value="ECO:0007669"/>
    <property type="project" value="UniProtKB-SubCell"/>
</dbReference>
<feature type="domain" description="EXS" evidence="7">
    <location>
        <begin position="204"/>
        <end position="466"/>
    </location>
</feature>
<evidence type="ECO:0000256" key="1">
    <source>
        <dbReference type="ARBA" id="ARBA00004141"/>
    </source>
</evidence>
<accession>A0A0W0FH64</accession>
<protein>
    <recommendedName>
        <fullName evidence="7">EXS domain-containing protein</fullName>
    </recommendedName>
</protein>